<gene>
    <name evidence="2" type="ORF">J2S35_000833</name>
</gene>
<proteinExistence type="predicted"/>
<accession>A0AAE4C5V7</accession>
<name>A0AAE4C5V7_9MICC</name>
<evidence type="ECO:0008006" key="4">
    <source>
        <dbReference type="Google" id="ProtNLM"/>
    </source>
</evidence>
<comment type="caution">
    <text evidence="2">The sequence shown here is derived from an EMBL/GenBank/DDBJ whole genome shotgun (WGS) entry which is preliminary data.</text>
</comment>
<feature type="chain" id="PRO_5041954994" description="Secreted protein" evidence="1">
    <location>
        <begin position="29"/>
        <end position="191"/>
    </location>
</feature>
<reference evidence="2" key="1">
    <citation type="submission" date="2023-07" db="EMBL/GenBank/DDBJ databases">
        <title>Sequencing the genomes of 1000 actinobacteria strains.</title>
        <authorList>
            <person name="Klenk H.-P."/>
        </authorList>
    </citation>
    <scope>NUCLEOTIDE SEQUENCE</scope>
    <source>
        <strain evidence="2">DSM 13988</strain>
    </source>
</reference>
<dbReference type="RefSeq" id="WP_309850190.1">
    <property type="nucleotide sequence ID" value="NZ_BAAAIU010000021.1"/>
</dbReference>
<keyword evidence="1" id="KW-0732">Signal</keyword>
<dbReference type="EMBL" id="JAVDUI010000001">
    <property type="protein sequence ID" value="MDR6891893.1"/>
    <property type="molecule type" value="Genomic_DNA"/>
</dbReference>
<feature type="signal peptide" evidence="1">
    <location>
        <begin position="1"/>
        <end position="28"/>
    </location>
</feature>
<protein>
    <recommendedName>
        <fullName evidence="4">Secreted protein</fullName>
    </recommendedName>
</protein>
<dbReference type="AlphaFoldDB" id="A0AAE4C5V7"/>
<organism evidence="2 3">
    <name type="scientific">Falsarthrobacter nasiphocae</name>
    <dbReference type="NCBI Taxonomy" id="189863"/>
    <lineage>
        <taxon>Bacteria</taxon>
        <taxon>Bacillati</taxon>
        <taxon>Actinomycetota</taxon>
        <taxon>Actinomycetes</taxon>
        <taxon>Micrococcales</taxon>
        <taxon>Micrococcaceae</taxon>
        <taxon>Falsarthrobacter</taxon>
    </lineage>
</organism>
<keyword evidence="3" id="KW-1185">Reference proteome</keyword>
<evidence type="ECO:0000313" key="3">
    <source>
        <dbReference type="Proteomes" id="UP001247307"/>
    </source>
</evidence>
<dbReference type="Proteomes" id="UP001247307">
    <property type="component" value="Unassembled WGS sequence"/>
</dbReference>
<evidence type="ECO:0000256" key="1">
    <source>
        <dbReference type="SAM" id="SignalP"/>
    </source>
</evidence>
<evidence type="ECO:0000313" key="2">
    <source>
        <dbReference type="EMBL" id="MDR6891893.1"/>
    </source>
</evidence>
<sequence length="191" mass="19960">MKKIASRTAAAAVVATLGFTGLGASAQAAEAPTTGLDLAPYVTVSSAKAPGFAGAVAIRVKNVGSERYYGEFPAVTFRVDVKTEKGPKGVDRLMTPGWYNGAYMRDLGFNESTSTRTFEITLSNPVPVGKDQLVATLNFGDGLTREGRLTNSITVTQTGRLAGDTSTGNDQNISSLTSAKDDFGRPIAGLF</sequence>